<feature type="chain" id="PRO_5003067088" evidence="2">
    <location>
        <begin position="30"/>
        <end position="340"/>
    </location>
</feature>
<dbReference type="Proteomes" id="UP000005714">
    <property type="component" value="Unassembled WGS sequence"/>
</dbReference>
<protein>
    <submittedName>
        <fullName evidence="3">Uncharacterized protein</fullName>
    </submittedName>
</protein>
<sequence>MTRPQISRFTSITSCLLIFSLLGPTVVHASPAFSASSTSEAKHVEKTVVAASTSNEPLARSTTQSLRSVYRHHDGISTLVTYDPGNYATIDIDSAVSVGFSLTDISAVEQGTVTPNGTTVFPVKGSGDAYAFQIHESGSISASAITMSSQSSQTFSYSLSDGITPVVQNTGAVALYEGETLVGLFEHPKARDASGREVPSSYSVVDGNLVQSAHASPHTSYPLVTTAKIGIFQTQGDYVHVTRGQASGHGWWLKGTTNATKAKVTVQLQYKPKKGSRWHNRGKAGVRVLGPGSSKRANARMTCRSSGRKQWRSWVDVDLIGYLDTPNKYYSPARTLKCTI</sequence>
<proteinExistence type="predicted"/>
<feature type="region of interest" description="Disordered" evidence="1">
    <location>
        <begin position="274"/>
        <end position="299"/>
    </location>
</feature>
<dbReference type="EMBL" id="ADNU01000078">
    <property type="protein sequence ID" value="EFG46428.1"/>
    <property type="molecule type" value="Genomic_DNA"/>
</dbReference>
<dbReference type="RefSeq" id="WP_005886205.1">
    <property type="nucleotide sequence ID" value="NZ_ADNU01000078.1"/>
</dbReference>
<evidence type="ECO:0000256" key="1">
    <source>
        <dbReference type="SAM" id="MobiDB-lite"/>
    </source>
</evidence>
<comment type="caution">
    <text evidence="3">The sequence shown here is derived from an EMBL/GenBank/DDBJ whole genome shotgun (WGS) entry which is preliminary data.</text>
</comment>
<evidence type="ECO:0000256" key="2">
    <source>
        <dbReference type="SAM" id="SignalP"/>
    </source>
</evidence>
<dbReference type="AlphaFoldDB" id="D4YQT6"/>
<dbReference type="OrthoDB" id="4203292at2"/>
<organism evidence="3 4">
    <name type="scientific">Brevibacterium mcbrellneri ATCC 49030</name>
    <dbReference type="NCBI Taxonomy" id="585530"/>
    <lineage>
        <taxon>Bacteria</taxon>
        <taxon>Bacillati</taxon>
        <taxon>Actinomycetota</taxon>
        <taxon>Actinomycetes</taxon>
        <taxon>Micrococcales</taxon>
        <taxon>Brevibacteriaceae</taxon>
        <taxon>Brevibacterium</taxon>
    </lineage>
</organism>
<dbReference type="eggNOG" id="ENOG503399U">
    <property type="taxonomic scope" value="Bacteria"/>
</dbReference>
<evidence type="ECO:0000313" key="3">
    <source>
        <dbReference type="EMBL" id="EFG46428.1"/>
    </source>
</evidence>
<accession>D4YQT6</accession>
<keyword evidence="4" id="KW-1185">Reference proteome</keyword>
<name>D4YQT6_9MICO</name>
<feature type="signal peptide" evidence="2">
    <location>
        <begin position="1"/>
        <end position="29"/>
    </location>
</feature>
<gene>
    <name evidence="3" type="ORF">HMPREF0183_2296</name>
</gene>
<evidence type="ECO:0000313" key="4">
    <source>
        <dbReference type="Proteomes" id="UP000005714"/>
    </source>
</evidence>
<feature type="compositionally biased region" description="Basic residues" evidence="1">
    <location>
        <begin position="274"/>
        <end position="284"/>
    </location>
</feature>
<reference evidence="3 4" key="1">
    <citation type="submission" date="2010-04" db="EMBL/GenBank/DDBJ databases">
        <authorList>
            <person name="Qin X."/>
            <person name="Bachman B."/>
            <person name="Battles P."/>
            <person name="Bell A."/>
            <person name="Bess C."/>
            <person name="Bickham C."/>
            <person name="Chaboub L."/>
            <person name="Chen D."/>
            <person name="Coyle M."/>
            <person name="Deiros D.R."/>
            <person name="Dinh H."/>
            <person name="Forbes L."/>
            <person name="Fowler G."/>
            <person name="Francisco L."/>
            <person name="Fu Q."/>
            <person name="Gubbala S."/>
            <person name="Hale W."/>
            <person name="Han Y."/>
            <person name="Hemphill L."/>
            <person name="Highlander S.K."/>
            <person name="Hirani K."/>
            <person name="Hogues M."/>
            <person name="Jackson L."/>
            <person name="Jakkamsetti A."/>
            <person name="Javaid M."/>
            <person name="Jiang H."/>
            <person name="Korchina V."/>
            <person name="Kovar C."/>
            <person name="Lara F."/>
            <person name="Lee S."/>
            <person name="Mata R."/>
            <person name="Mathew T."/>
            <person name="Moen C."/>
            <person name="Morales K."/>
            <person name="Munidasa M."/>
            <person name="Nazareth L."/>
            <person name="Ngo R."/>
            <person name="Nguyen L."/>
            <person name="Okwuonu G."/>
            <person name="Ongeri F."/>
            <person name="Patil S."/>
            <person name="Petrosino J."/>
            <person name="Pham C."/>
            <person name="Pham P."/>
            <person name="Pu L.-L."/>
            <person name="Puazo M."/>
            <person name="Raj R."/>
            <person name="Reid J."/>
            <person name="Rouhana J."/>
            <person name="Saada N."/>
            <person name="Shang Y."/>
            <person name="Simmons D."/>
            <person name="Thornton R."/>
            <person name="Warren J."/>
            <person name="Weissenberger G."/>
            <person name="Zhang J."/>
            <person name="Zhang L."/>
            <person name="Zhou C."/>
            <person name="Zhu D."/>
            <person name="Muzny D."/>
            <person name="Worley K."/>
            <person name="Gibbs R."/>
        </authorList>
    </citation>
    <scope>NUCLEOTIDE SEQUENCE [LARGE SCALE GENOMIC DNA]</scope>
    <source>
        <strain evidence="3 4">ATCC 49030</strain>
    </source>
</reference>
<keyword evidence="2" id="KW-0732">Signal</keyword>